<name>A0A498J869_MALDO</name>
<keyword evidence="1" id="KW-1133">Transmembrane helix</keyword>
<protein>
    <submittedName>
        <fullName evidence="2">Uncharacterized protein</fullName>
    </submittedName>
</protein>
<comment type="caution">
    <text evidence="2">The sequence shown here is derived from an EMBL/GenBank/DDBJ whole genome shotgun (WGS) entry which is preliminary data.</text>
</comment>
<keyword evidence="3" id="KW-1185">Reference proteome</keyword>
<proteinExistence type="predicted"/>
<feature type="transmembrane region" description="Helical" evidence="1">
    <location>
        <begin position="12"/>
        <end position="34"/>
    </location>
</feature>
<evidence type="ECO:0000313" key="2">
    <source>
        <dbReference type="EMBL" id="RXH91346.1"/>
    </source>
</evidence>
<keyword evidence="1" id="KW-0812">Transmembrane</keyword>
<dbReference type="Proteomes" id="UP000290289">
    <property type="component" value="Chromosome 8"/>
</dbReference>
<reference evidence="2 3" key="1">
    <citation type="submission" date="2018-10" db="EMBL/GenBank/DDBJ databases">
        <title>A high-quality apple genome assembly.</title>
        <authorList>
            <person name="Hu J."/>
        </authorList>
    </citation>
    <scope>NUCLEOTIDE SEQUENCE [LARGE SCALE GENOMIC DNA]</scope>
    <source>
        <strain evidence="3">cv. HFTH1</strain>
        <tissue evidence="2">Young leaf</tissue>
    </source>
</reference>
<evidence type="ECO:0000313" key="3">
    <source>
        <dbReference type="Proteomes" id="UP000290289"/>
    </source>
</evidence>
<organism evidence="2 3">
    <name type="scientific">Malus domestica</name>
    <name type="common">Apple</name>
    <name type="synonym">Pyrus malus</name>
    <dbReference type="NCBI Taxonomy" id="3750"/>
    <lineage>
        <taxon>Eukaryota</taxon>
        <taxon>Viridiplantae</taxon>
        <taxon>Streptophyta</taxon>
        <taxon>Embryophyta</taxon>
        <taxon>Tracheophyta</taxon>
        <taxon>Spermatophyta</taxon>
        <taxon>Magnoliopsida</taxon>
        <taxon>eudicotyledons</taxon>
        <taxon>Gunneridae</taxon>
        <taxon>Pentapetalae</taxon>
        <taxon>rosids</taxon>
        <taxon>fabids</taxon>
        <taxon>Rosales</taxon>
        <taxon>Rosaceae</taxon>
        <taxon>Amygdaloideae</taxon>
        <taxon>Maleae</taxon>
        <taxon>Malus</taxon>
    </lineage>
</organism>
<sequence length="111" mass="12447">METPQPASLRPWFLELVPIVVVLLIVAHVLALLLRRRGSPRGEKHTEEEQTLVLCITLVLQPGAGHTVPANPMLQRINVLAVWSNLGCVRRNEFTCYEMFLGGSFSWKLDG</sequence>
<dbReference type="EMBL" id="RDQH01000334">
    <property type="protein sequence ID" value="RXH91346.1"/>
    <property type="molecule type" value="Genomic_DNA"/>
</dbReference>
<keyword evidence="1" id="KW-0472">Membrane</keyword>
<dbReference type="AlphaFoldDB" id="A0A498J869"/>
<gene>
    <name evidence="2" type="ORF">DVH24_020369</name>
</gene>
<evidence type="ECO:0000256" key="1">
    <source>
        <dbReference type="SAM" id="Phobius"/>
    </source>
</evidence>
<accession>A0A498J869</accession>